<sequence length="446" mass="48601">MATSSPRIERPGSVAPCHPGRLSSYVPEKILPLSRSFPSPGIPVGQNCLANTFGRDCTQRCPPCVHSTATCHHITGQCDCDPGYMGPLCSEGCPAGHYGKHCTSICKCFNGSSCNSVDGSCTCLPGWTGSDCMLRCTSGTFGLRCLQICSCPNNVTCDPETGKCSCELSRSGDCITDVKGSSVIPVVPLERDSLGAIIGIVVLVILVVLLLALLIICRCRQRGKESRVPAVSYSSSHVINSEYAIPDVPHTYHHYYSNPSYHTLSQCGVMPPDPPKNRERGNSVKTANNPIFSNVKNLERERLGPYGPECNATLPADWKHHATALCKDIEYGNDPPLDLSSTSLNSENLYATIKDLPMLISKTSESSYMEMKSPVHRERSYAEIVVLAAPPSKVKDSDLERRSLVEVPESPTHNHYDLPKNSHIPCHYDLPPVRQPPCPKPQKLNR</sequence>
<gene>
    <name evidence="7" type="primary">Megf10_0</name>
    <name evidence="7" type="ORF">GTO96_0000516</name>
</gene>
<dbReference type="PANTHER" id="PTHR24052">
    <property type="entry name" value="DELTA-RELATED"/>
    <property type="match status" value="1"/>
</dbReference>
<keyword evidence="8" id="KW-1185">Reference proteome</keyword>
<keyword evidence="3" id="KW-0677">Repeat</keyword>
<keyword evidence="5" id="KW-0812">Transmembrane</keyword>
<dbReference type="PANTHER" id="PTHR24052:SF12">
    <property type="entry name" value="PLATELET ENDOTHELIAL AGGREGATION RECEPTOR 1"/>
    <property type="match status" value="1"/>
</dbReference>
<dbReference type="Pfam" id="PF00053">
    <property type="entry name" value="EGF_laminin"/>
    <property type="match status" value="1"/>
</dbReference>
<keyword evidence="2" id="KW-0732">Signal</keyword>
<dbReference type="InterPro" id="IPR000742">
    <property type="entry name" value="EGF"/>
</dbReference>
<dbReference type="FunFam" id="2.170.300.10:FF:000041">
    <property type="entry name" value="Tyrosine protein kinase receptor tie-1, putative"/>
    <property type="match status" value="1"/>
</dbReference>
<feature type="transmembrane region" description="Helical" evidence="5">
    <location>
        <begin position="194"/>
        <end position="217"/>
    </location>
</feature>
<dbReference type="PRINTS" id="PR00011">
    <property type="entry name" value="EGFLAMININ"/>
</dbReference>
<proteinExistence type="predicted"/>
<organism evidence="7 8">
    <name type="scientific">Polypterus senegalus</name>
    <name type="common">Senegal bichir</name>
    <dbReference type="NCBI Taxonomy" id="55291"/>
    <lineage>
        <taxon>Eukaryota</taxon>
        <taxon>Metazoa</taxon>
        <taxon>Chordata</taxon>
        <taxon>Craniata</taxon>
        <taxon>Vertebrata</taxon>
        <taxon>Euteleostomi</taxon>
        <taxon>Actinopterygii</taxon>
        <taxon>Polypteriformes</taxon>
        <taxon>Polypteridae</taxon>
        <taxon>Polypterus</taxon>
    </lineage>
</organism>
<keyword evidence="4" id="KW-1015">Disulfide bond</keyword>
<dbReference type="EMBL" id="JAATIS010004040">
    <property type="protein sequence ID" value="KAG2462613.1"/>
    <property type="molecule type" value="Genomic_DNA"/>
</dbReference>
<dbReference type="AlphaFoldDB" id="A0A8X8BLN6"/>
<evidence type="ECO:0000313" key="7">
    <source>
        <dbReference type="EMBL" id="KAG2462613.1"/>
    </source>
</evidence>
<comment type="caution">
    <text evidence="7">The sequence shown here is derived from an EMBL/GenBank/DDBJ whole genome shotgun (WGS) entry which is preliminary data.</text>
</comment>
<evidence type="ECO:0000313" key="8">
    <source>
        <dbReference type="Proteomes" id="UP000886611"/>
    </source>
</evidence>
<evidence type="ECO:0000256" key="5">
    <source>
        <dbReference type="SAM" id="Phobius"/>
    </source>
</evidence>
<dbReference type="Proteomes" id="UP000886611">
    <property type="component" value="Unassembled WGS sequence"/>
</dbReference>
<protein>
    <submittedName>
        <fullName evidence="7">MEG10 protein</fullName>
    </submittedName>
</protein>
<evidence type="ECO:0000256" key="4">
    <source>
        <dbReference type="ARBA" id="ARBA00023157"/>
    </source>
</evidence>
<evidence type="ECO:0000256" key="3">
    <source>
        <dbReference type="ARBA" id="ARBA00022737"/>
    </source>
</evidence>
<keyword evidence="1" id="KW-0245">EGF-like domain</keyword>
<name>A0A8X8BLN6_POLSE</name>
<dbReference type="GO" id="GO:0016020">
    <property type="term" value="C:membrane"/>
    <property type="evidence" value="ECO:0007669"/>
    <property type="project" value="TreeGrafter"/>
</dbReference>
<evidence type="ECO:0000256" key="1">
    <source>
        <dbReference type="ARBA" id="ARBA00022536"/>
    </source>
</evidence>
<feature type="non-terminal residue" evidence="7">
    <location>
        <position position="446"/>
    </location>
</feature>
<keyword evidence="5" id="KW-0472">Membrane</keyword>
<reference evidence="7 8" key="1">
    <citation type="journal article" date="2021" name="Cell">
        <title>Tracing the genetic footprints of vertebrate landing in non-teleost ray-finned fishes.</title>
        <authorList>
            <person name="Bi X."/>
            <person name="Wang K."/>
            <person name="Yang L."/>
            <person name="Pan H."/>
            <person name="Jiang H."/>
            <person name="Wei Q."/>
            <person name="Fang M."/>
            <person name="Yu H."/>
            <person name="Zhu C."/>
            <person name="Cai Y."/>
            <person name="He Y."/>
            <person name="Gan X."/>
            <person name="Zeng H."/>
            <person name="Yu D."/>
            <person name="Zhu Y."/>
            <person name="Jiang H."/>
            <person name="Qiu Q."/>
            <person name="Yang H."/>
            <person name="Zhang Y.E."/>
            <person name="Wang W."/>
            <person name="Zhu M."/>
            <person name="He S."/>
            <person name="Zhang G."/>
        </authorList>
    </citation>
    <scope>NUCLEOTIDE SEQUENCE [LARGE SCALE GENOMIC DNA]</scope>
    <source>
        <strain evidence="7">Bchr_013</strain>
    </source>
</reference>
<feature type="domain" description="EGF-like" evidence="6">
    <location>
        <begin position="78"/>
        <end position="89"/>
    </location>
</feature>
<dbReference type="CDD" id="cd00055">
    <property type="entry name" value="EGF_Lam"/>
    <property type="match status" value="1"/>
</dbReference>
<feature type="non-terminal residue" evidence="7">
    <location>
        <position position="1"/>
    </location>
</feature>
<evidence type="ECO:0000259" key="6">
    <source>
        <dbReference type="PROSITE" id="PS00022"/>
    </source>
</evidence>
<accession>A0A8X8BLN6</accession>
<dbReference type="Gene3D" id="2.170.300.10">
    <property type="entry name" value="Tie2 ligand-binding domain superfamily"/>
    <property type="match status" value="1"/>
</dbReference>
<evidence type="ECO:0000256" key="2">
    <source>
        <dbReference type="ARBA" id="ARBA00022729"/>
    </source>
</evidence>
<feature type="domain" description="EGF-like" evidence="6">
    <location>
        <begin position="121"/>
        <end position="132"/>
    </location>
</feature>
<dbReference type="InterPro" id="IPR002049">
    <property type="entry name" value="LE_dom"/>
</dbReference>
<dbReference type="InterPro" id="IPR052485">
    <property type="entry name" value="MEGF_diff_regulators"/>
</dbReference>
<dbReference type="SMART" id="SM00181">
    <property type="entry name" value="EGF"/>
    <property type="match status" value="2"/>
</dbReference>
<keyword evidence="5" id="KW-1133">Transmembrane helix</keyword>
<dbReference type="PROSITE" id="PS00022">
    <property type="entry name" value="EGF_1"/>
    <property type="match status" value="2"/>
</dbReference>